<dbReference type="EMBL" id="JBIAFJ010000044">
    <property type="protein sequence ID" value="MFE9174001.1"/>
    <property type="molecule type" value="Genomic_DNA"/>
</dbReference>
<proteinExistence type="predicted"/>
<dbReference type="RefSeq" id="WP_388353351.1">
    <property type="nucleotide sequence ID" value="NZ_JBIAFJ010000044.1"/>
</dbReference>
<protein>
    <recommendedName>
        <fullName evidence="3">Serine hydrolase</fullName>
    </recommendedName>
</protein>
<dbReference type="Proteomes" id="UP001601197">
    <property type="component" value="Unassembled WGS sequence"/>
</dbReference>
<reference evidence="1 2" key="1">
    <citation type="submission" date="2024-10" db="EMBL/GenBank/DDBJ databases">
        <title>The Natural Products Discovery Center: Release of the First 8490 Sequenced Strains for Exploring Actinobacteria Biosynthetic Diversity.</title>
        <authorList>
            <person name="Kalkreuter E."/>
            <person name="Kautsar S.A."/>
            <person name="Yang D."/>
            <person name="Bader C.D."/>
            <person name="Teijaro C.N."/>
            <person name="Fluegel L."/>
            <person name="Davis C.M."/>
            <person name="Simpson J.R."/>
            <person name="Lauterbach L."/>
            <person name="Steele A.D."/>
            <person name="Gui C."/>
            <person name="Meng S."/>
            <person name="Li G."/>
            <person name="Viehrig K."/>
            <person name="Ye F."/>
            <person name="Su P."/>
            <person name="Kiefer A.F."/>
            <person name="Nichols A."/>
            <person name="Cepeda A.J."/>
            <person name="Yan W."/>
            <person name="Fan B."/>
            <person name="Jiang Y."/>
            <person name="Adhikari A."/>
            <person name="Zheng C.-J."/>
            <person name="Schuster L."/>
            <person name="Cowan T.M."/>
            <person name="Smanski M.J."/>
            <person name="Chevrette M.G."/>
            <person name="De Carvalho L.P.S."/>
            <person name="Shen B."/>
        </authorList>
    </citation>
    <scope>NUCLEOTIDE SEQUENCE [LARGE SCALE GENOMIC DNA]</scope>
    <source>
        <strain evidence="1 2">NPDC007147</strain>
    </source>
</reference>
<comment type="caution">
    <text evidence="1">The sequence shown here is derived from an EMBL/GenBank/DDBJ whole genome shotgun (WGS) entry which is preliminary data.</text>
</comment>
<evidence type="ECO:0000313" key="2">
    <source>
        <dbReference type="Proteomes" id="UP001601197"/>
    </source>
</evidence>
<accession>A0ABW6L1N7</accession>
<name>A0ABW6L1N7_9ACTN</name>
<gene>
    <name evidence="1" type="ORF">ACFYNZ_31880</name>
</gene>
<keyword evidence="2" id="KW-1185">Reference proteome</keyword>
<sequence length="60" mass="6472">MKKPLSGVGEEAYSYDASDHGTFAVLFRKSGTWVAMTVVADRADNAGRLNELARTVAARI</sequence>
<evidence type="ECO:0000313" key="1">
    <source>
        <dbReference type="EMBL" id="MFE9174001.1"/>
    </source>
</evidence>
<evidence type="ECO:0008006" key="3">
    <source>
        <dbReference type="Google" id="ProtNLM"/>
    </source>
</evidence>
<organism evidence="1 2">
    <name type="scientific">Streptomyces kebangsaanensis</name>
    <dbReference type="NCBI Taxonomy" id="864058"/>
    <lineage>
        <taxon>Bacteria</taxon>
        <taxon>Bacillati</taxon>
        <taxon>Actinomycetota</taxon>
        <taxon>Actinomycetes</taxon>
        <taxon>Kitasatosporales</taxon>
        <taxon>Streptomycetaceae</taxon>
        <taxon>Streptomyces</taxon>
    </lineage>
</organism>